<evidence type="ECO:0000313" key="2">
    <source>
        <dbReference type="Proteomes" id="UP000031036"/>
    </source>
</evidence>
<dbReference type="EMBL" id="JPKZ01003299">
    <property type="protein sequence ID" value="KHN72127.1"/>
    <property type="molecule type" value="Genomic_DNA"/>
</dbReference>
<protein>
    <submittedName>
        <fullName evidence="1">Uncharacterized protein</fullName>
    </submittedName>
</protein>
<dbReference type="Proteomes" id="UP000031036">
    <property type="component" value="Unassembled WGS sequence"/>
</dbReference>
<reference evidence="1 2" key="1">
    <citation type="submission" date="2014-11" db="EMBL/GenBank/DDBJ databases">
        <title>Genetic blueprint of the zoonotic pathogen Toxocara canis.</title>
        <authorList>
            <person name="Zhu X.-Q."/>
            <person name="Korhonen P.K."/>
            <person name="Cai H."/>
            <person name="Young N.D."/>
            <person name="Nejsum P."/>
            <person name="von Samson-Himmelstjerna G."/>
            <person name="Boag P.R."/>
            <person name="Tan P."/>
            <person name="Li Q."/>
            <person name="Min J."/>
            <person name="Yang Y."/>
            <person name="Wang X."/>
            <person name="Fang X."/>
            <person name="Hall R.S."/>
            <person name="Hofmann A."/>
            <person name="Sternberg P.W."/>
            <person name="Jex A.R."/>
            <person name="Gasser R.B."/>
        </authorList>
    </citation>
    <scope>NUCLEOTIDE SEQUENCE [LARGE SCALE GENOMIC DNA]</scope>
    <source>
        <strain evidence="1">PN_DK_2014</strain>
    </source>
</reference>
<dbReference type="AlphaFoldDB" id="A0A0B2USM5"/>
<comment type="caution">
    <text evidence="1">The sequence shown here is derived from an EMBL/GenBank/DDBJ whole genome shotgun (WGS) entry which is preliminary data.</text>
</comment>
<organism evidence="1 2">
    <name type="scientific">Toxocara canis</name>
    <name type="common">Canine roundworm</name>
    <dbReference type="NCBI Taxonomy" id="6265"/>
    <lineage>
        <taxon>Eukaryota</taxon>
        <taxon>Metazoa</taxon>
        <taxon>Ecdysozoa</taxon>
        <taxon>Nematoda</taxon>
        <taxon>Chromadorea</taxon>
        <taxon>Rhabditida</taxon>
        <taxon>Spirurina</taxon>
        <taxon>Ascaridomorpha</taxon>
        <taxon>Ascaridoidea</taxon>
        <taxon>Toxocaridae</taxon>
        <taxon>Toxocara</taxon>
    </lineage>
</organism>
<name>A0A0B2USM5_TOXCA</name>
<accession>A0A0B2USM5</accession>
<proteinExistence type="predicted"/>
<gene>
    <name evidence="1" type="ORF">Tcan_16374</name>
</gene>
<sequence>MPRRRGEYSLNKATSYAVLPGLVASDICAAGVSSVGACRTTFRMNLTANDADVFELRNDTADLDADGNIEKCCETSCANGSAKENTHRGALFRELFYKKSKEKENGYRTPIKVRQQDRLANSCRTPSCDSPFRIPYRCPLDKMRIKTPLSVRRHPKQPPIRVLSFVSLLPEAQTVKYSRSTGSHALSNGCVNDAFVNSQEWTLSRGVPELKLVIV</sequence>
<evidence type="ECO:0000313" key="1">
    <source>
        <dbReference type="EMBL" id="KHN72127.1"/>
    </source>
</evidence>
<keyword evidence="2" id="KW-1185">Reference proteome</keyword>
<dbReference type="OrthoDB" id="5863001at2759"/>